<proteinExistence type="predicted"/>
<protein>
    <submittedName>
        <fullName evidence="1">Uncharacterized protein</fullName>
    </submittedName>
</protein>
<reference evidence="1" key="1">
    <citation type="submission" date="2019-12" db="EMBL/GenBank/DDBJ databases">
        <title>Genome sequencing and annotation of Brassica cretica.</title>
        <authorList>
            <person name="Studholme D.J."/>
            <person name="Sarris P."/>
        </authorList>
    </citation>
    <scope>NUCLEOTIDE SEQUENCE</scope>
    <source>
        <strain evidence="1">PFS-109/04</strain>
        <tissue evidence="1">Leaf</tissue>
    </source>
</reference>
<evidence type="ECO:0000313" key="2">
    <source>
        <dbReference type="Proteomes" id="UP000712600"/>
    </source>
</evidence>
<comment type="caution">
    <text evidence="1">The sequence shown here is derived from an EMBL/GenBank/DDBJ whole genome shotgun (WGS) entry which is preliminary data.</text>
</comment>
<organism evidence="1 2">
    <name type="scientific">Brassica cretica</name>
    <name type="common">Mustard</name>
    <dbReference type="NCBI Taxonomy" id="69181"/>
    <lineage>
        <taxon>Eukaryota</taxon>
        <taxon>Viridiplantae</taxon>
        <taxon>Streptophyta</taxon>
        <taxon>Embryophyta</taxon>
        <taxon>Tracheophyta</taxon>
        <taxon>Spermatophyta</taxon>
        <taxon>Magnoliopsida</taxon>
        <taxon>eudicotyledons</taxon>
        <taxon>Gunneridae</taxon>
        <taxon>Pentapetalae</taxon>
        <taxon>rosids</taxon>
        <taxon>malvids</taxon>
        <taxon>Brassicales</taxon>
        <taxon>Brassicaceae</taxon>
        <taxon>Brassiceae</taxon>
        <taxon>Brassica</taxon>
    </lineage>
</organism>
<sequence length="97" mass="11322">MSLGCYYYFDEYPFSSTEDLSGKYKHISGPPIYDTYGEDVMIVEPMDFVFREFKTMHAYVKDFMGSINNGTLRSNGGARNLEQSNSRFEDYMDNRTM</sequence>
<accession>A0A8S9SPY2</accession>
<gene>
    <name evidence="1" type="ORF">F2Q69_00036830</name>
</gene>
<dbReference type="EMBL" id="QGKX02000004">
    <property type="protein sequence ID" value="KAF3602838.1"/>
    <property type="molecule type" value="Genomic_DNA"/>
</dbReference>
<name>A0A8S9SPY2_BRACR</name>
<dbReference type="AlphaFoldDB" id="A0A8S9SPY2"/>
<dbReference type="Proteomes" id="UP000712600">
    <property type="component" value="Unassembled WGS sequence"/>
</dbReference>
<evidence type="ECO:0000313" key="1">
    <source>
        <dbReference type="EMBL" id="KAF3602838.1"/>
    </source>
</evidence>